<dbReference type="Gene3D" id="2.40.50.140">
    <property type="entry name" value="Nucleic acid-binding proteins"/>
    <property type="match status" value="1"/>
</dbReference>
<evidence type="ECO:0000256" key="2">
    <source>
        <dbReference type="ARBA" id="ARBA00022475"/>
    </source>
</evidence>
<dbReference type="InterPro" id="IPR003593">
    <property type="entry name" value="AAA+_ATPase"/>
</dbReference>
<dbReference type="GO" id="GO:0016887">
    <property type="term" value="F:ATP hydrolysis activity"/>
    <property type="evidence" value="ECO:0007669"/>
    <property type="project" value="InterPro"/>
</dbReference>
<dbReference type="InterPro" id="IPR017871">
    <property type="entry name" value="ABC_transporter-like_CS"/>
</dbReference>
<dbReference type="Gene3D" id="2.40.50.100">
    <property type="match status" value="1"/>
</dbReference>
<dbReference type="SMART" id="SM00382">
    <property type="entry name" value="AAA"/>
    <property type="match status" value="1"/>
</dbReference>
<dbReference type="PANTHER" id="PTHR43875">
    <property type="entry name" value="MALTODEXTRIN IMPORT ATP-BINDING PROTEIN MSMX"/>
    <property type="match status" value="1"/>
</dbReference>
<comment type="caution">
    <text evidence="7">The sequence shown here is derived from an EMBL/GenBank/DDBJ whole genome shotgun (WGS) entry which is preliminary data.</text>
</comment>
<evidence type="ECO:0000313" key="8">
    <source>
        <dbReference type="Proteomes" id="UP000215145"/>
    </source>
</evidence>
<protein>
    <submittedName>
        <fullName evidence="7">Sugar ABC transporter ATP-binding protein</fullName>
    </submittedName>
</protein>
<feature type="domain" description="ABC transporter" evidence="6">
    <location>
        <begin position="3"/>
        <end position="234"/>
    </location>
</feature>
<dbReference type="Proteomes" id="UP000215145">
    <property type="component" value="Unassembled WGS sequence"/>
</dbReference>
<reference evidence="7 8" key="1">
    <citation type="submission" date="2017-07" db="EMBL/GenBank/DDBJ databases">
        <title>Paenibacillus herberti R33 genome sequencing and assembly.</title>
        <authorList>
            <person name="Su W."/>
        </authorList>
    </citation>
    <scope>NUCLEOTIDE SEQUENCE [LARGE SCALE GENOMIC DNA]</scope>
    <source>
        <strain evidence="7 8">R33</strain>
    </source>
</reference>
<evidence type="ECO:0000256" key="3">
    <source>
        <dbReference type="ARBA" id="ARBA00022741"/>
    </source>
</evidence>
<dbReference type="InterPro" id="IPR015853">
    <property type="entry name" value="ABC_transpr_FbpC"/>
</dbReference>
<dbReference type="InterPro" id="IPR027417">
    <property type="entry name" value="P-loop_NTPase"/>
</dbReference>
<dbReference type="SUPFAM" id="SSF52540">
    <property type="entry name" value="P-loop containing nucleoside triphosphate hydrolases"/>
    <property type="match status" value="1"/>
</dbReference>
<dbReference type="AlphaFoldDB" id="A0A229P2E3"/>
<dbReference type="SUPFAM" id="SSF50331">
    <property type="entry name" value="MOP-like"/>
    <property type="match status" value="1"/>
</dbReference>
<dbReference type="PROSITE" id="PS50893">
    <property type="entry name" value="ABC_TRANSPORTER_2"/>
    <property type="match status" value="1"/>
</dbReference>
<organism evidence="7 8">
    <name type="scientific">Paenibacillus herberti</name>
    <dbReference type="NCBI Taxonomy" id="1619309"/>
    <lineage>
        <taxon>Bacteria</taxon>
        <taxon>Bacillati</taxon>
        <taxon>Bacillota</taxon>
        <taxon>Bacilli</taxon>
        <taxon>Bacillales</taxon>
        <taxon>Paenibacillaceae</taxon>
        <taxon>Paenibacillus</taxon>
    </lineage>
</organism>
<dbReference type="GO" id="GO:0015408">
    <property type="term" value="F:ABC-type ferric iron transporter activity"/>
    <property type="evidence" value="ECO:0007669"/>
    <property type="project" value="InterPro"/>
</dbReference>
<dbReference type="CDD" id="cd03259">
    <property type="entry name" value="ABC_Carb_Solutes_like"/>
    <property type="match status" value="1"/>
</dbReference>
<dbReference type="OrthoDB" id="9790614at2"/>
<keyword evidence="2" id="KW-1003">Cell membrane</keyword>
<gene>
    <name evidence="7" type="ORF">CGZ75_06165</name>
</gene>
<dbReference type="FunFam" id="3.40.50.300:FF:000042">
    <property type="entry name" value="Maltose/maltodextrin ABC transporter, ATP-binding protein"/>
    <property type="match status" value="1"/>
</dbReference>
<dbReference type="PROSITE" id="PS00211">
    <property type="entry name" value="ABC_TRANSPORTER_1"/>
    <property type="match status" value="1"/>
</dbReference>
<accession>A0A229P2E3</accession>
<dbReference type="GO" id="GO:0005524">
    <property type="term" value="F:ATP binding"/>
    <property type="evidence" value="ECO:0007669"/>
    <property type="project" value="UniProtKB-KW"/>
</dbReference>
<keyword evidence="3" id="KW-0547">Nucleotide-binding</keyword>
<dbReference type="InterPro" id="IPR047641">
    <property type="entry name" value="ABC_transpr_MalK/UgpC-like"/>
</dbReference>
<keyword evidence="5" id="KW-0472">Membrane</keyword>
<dbReference type="EMBL" id="NMUQ01000001">
    <property type="protein sequence ID" value="OXM16270.1"/>
    <property type="molecule type" value="Genomic_DNA"/>
</dbReference>
<dbReference type="PANTHER" id="PTHR43875:SF1">
    <property type="entry name" value="OSMOPROTECTIVE COMPOUNDS UPTAKE ATP-BINDING PROTEIN GGTA"/>
    <property type="match status" value="1"/>
</dbReference>
<dbReference type="InterPro" id="IPR012340">
    <property type="entry name" value="NA-bd_OB-fold"/>
</dbReference>
<keyword evidence="8" id="KW-1185">Reference proteome</keyword>
<evidence type="ECO:0000256" key="4">
    <source>
        <dbReference type="ARBA" id="ARBA00022840"/>
    </source>
</evidence>
<keyword evidence="1" id="KW-0813">Transport</keyword>
<name>A0A229P2E3_9BACL</name>
<evidence type="ECO:0000256" key="1">
    <source>
        <dbReference type="ARBA" id="ARBA00022448"/>
    </source>
</evidence>
<sequence length="354" mass="39376">MKIELKQVTKAFNKQGNAVNDLSLTIQDGEFVALLGPSGCGKSTTMLMLAGIYKPTDGTIYFDNEPINHVEPKDRNIGMVFQSYALYPHMTVLENIMFPLKQMKVPKSERVFRAHAAAEQVQLGHLTARKPSELSGGQQQRVALARAIVKKPRLLLLDEPLSNLDARMKIEMREEIRHLQKEIGITTVMVTHDQEEAMTIADRVAVMKDGSLIQYSTPMDLYNKATNLFVAQFIGTPPMNFISGDLMKLGESYTFQENQQSRLIGIRPYDLKLGNQGNVIMNATVSLVEPLGHSNLVSARIGDKLVRFFADASYRADRGTPIVCSADLQKIAVFDKSTGQSIDTEHCIKEAFAV</sequence>
<dbReference type="InterPro" id="IPR003439">
    <property type="entry name" value="ABC_transporter-like_ATP-bd"/>
</dbReference>
<evidence type="ECO:0000256" key="5">
    <source>
        <dbReference type="ARBA" id="ARBA00023136"/>
    </source>
</evidence>
<dbReference type="RefSeq" id="WP_089523354.1">
    <property type="nucleotide sequence ID" value="NZ_NMUQ01000001.1"/>
</dbReference>
<dbReference type="GO" id="GO:0055052">
    <property type="term" value="C:ATP-binding cassette (ABC) transporter complex, substrate-binding subunit-containing"/>
    <property type="evidence" value="ECO:0007669"/>
    <property type="project" value="TreeGrafter"/>
</dbReference>
<dbReference type="Gene3D" id="3.40.50.300">
    <property type="entry name" value="P-loop containing nucleotide triphosphate hydrolases"/>
    <property type="match status" value="1"/>
</dbReference>
<evidence type="ECO:0000313" key="7">
    <source>
        <dbReference type="EMBL" id="OXM16270.1"/>
    </source>
</evidence>
<dbReference type="Pfam" id="PF00005">
    <property type="entry name" value="ABC_tran"/>
    <property type="match status" value="1"/>
</dbReference>
<keyword evidence="4 7" id="KW-0067">ATP-binding</keyword>
<proteinExistence type="predicted"/>
<evidence type="ECO:0000259" key="6">
    <source>
        <dbReference type="PROSITE" id="PS50893"/>
    </source>
</evidence>
<dbReference type="InterPro" id="IPR008995">
    <property type="entry name" value="Mo/tungstate-bd_C_term_dom"/>
</dbReference>